<dbReference type="CDD" id="cd04301">
    <property type="entry name" value="NAT_SF"/>
    <property type="match status" value="1"/>
</dbReference>
<sequence>MPASLPPPATIRRAQPSEAALLTDLALAAKAHWGYSPAFMSAARAELTISASSITAHDVHVAILPNDAEIAGVYRLTPGDIGELSYLWIRPAHIGRGLGRLLWEDALRRAAAGGMVRLTLDADPNAEGFYLRMGAQRCGDTPSKSVEGRRLPLLRVDVHQALAMMRERESKAAA</sequence>
<organism evidence="4 5">
    <name type="scientific">Cordyceps militaris</name>
    <name type="common">Caterpillar fungus</name>
    <name type="synonym">Clavaria militaris</name>
    <dbReference type="NCBI Taxonomy" id="73501"/>
    <lineage>
        <taxon>Eukaryota</taxon>
        <taxon>Fungi</taxon>
        <taxon>Dikarya</taxon>
        <taxon>Ascomycota</taxon>
        <taxon>Pezizomycotina</taxon>
        <taxon>Sordariomycetes</taxon>
        <taxon>Hypocreomycetidae</taxon>
        <taxon>Hypocreales</taxon>
        <taxon>Cordycipitaceae</taxon>
        <taxon>Cordyceps</taxon>
    </lineage>
</organism>
<dbReference type="VEuPathDB" id="FungiDB:CCM_06596"/>
<dbReference type="InterPro" id="IPR016181">
    <property type="entry name" value="Acyl_CoA_acyltransferase"/>
</dbReference>
<keyword evidence="2" id="KW-0012">Acyltransferase</keyword>
<dbReference type="EMBL" id="CP023324">
    <property type="protein sequence ID" value="ATY63725.1"/>
    <property type="molecule type" value="Genomic_DNA"/>
</dbReference>
<dbReference type="OrthoDB" id="4869094at2759"/>
<dbReference type="SUPFAM" id="SSF55729">
    <property type="entry name" value="Acyl-CoA N-acyltransferases (Nat)"/>
    <property type="match status" value="1"/>
</dbReference>
<dbReference type="Gene3D" id="3.40.630.30">
    <property type="match status" value="1"/>
</dbReference>
<dbReference type="PROSITE" id="PS51186">
    <property type="entry name" value="GNAT"/>
    <property type="match status" value="1"/>
</dbReference>
<dbReference type="AlphaFoldDB" id="A0A2H4SKU6"/>
<gene>
    <name evidence="4" type="ORF">A9K55_008306</name>
</gene>
<evidence type="ECO:0000313" key="5">
    <source>
        <dbReference type="Proteomes" id="UP000323067"/>
    </source>
</evidence>
<dbReference type="Proteomes" id="UP000323067">
    <property type="component" value="Chromosome vii"/>
</dbReference>
<keyword evidence="1 4" id="KW-0808">Transferase</keyword>
<reference evidence="4 5" key="1">
    <citation type="journal article" date="2017" name="BMC Genomics">
        <title>Chromosome level assembly and secondary metabolite potential of the parasitic fungus Cordyceps militaris.</title>
        <authorList>
            <person name="Kramer G.J."/>
            <person name="Nodwell J.R."/>
        </authorList>
    </citation>
    <scope>NUCLEOTIDE SEQUENCE [LARGE SCALE GENOMIC DNA]</scope>
    <source>
        <strain evidence="4 5">ATCC 34164</strain>
    </source>
</reference>
<proteinExistence type="predicted"/>
<dbReference type="PANTHER" id="PTHR43877">
    <property type="entry name" value="AMINOALKYLPHOSPHONATE N-ACETYLTRANSFERASE-RELATED-RELATED"/>
    <property type="match status" value="1"/>
</dbReference>
<name>A0A2H4SKU6_CORMI</name>
<protein>
    <submittedName>
        <fullName evidence="4">Acetyltransferase</fullName>
    </submittedName>
</protein>
<dbReference type="InterPro" id="IPR050832">
    <property type="entry name" value="Bact_Acetyltransf"/>
</dbReference>
<feature type="domain" description="N-acetyltransferase" evidence="3">
    <location>
        <begin position="9"/>
        <end position="169"/>
    </location>
</feature>
<dbReference type="Pfam" id="PF13673">
    <property type="entry name" value="Acetyltransf_10"/>
    <property type="match status" value="1"/>
</dbReference>
<dbReference type="InterPro" id="IPR000182">
    <property type="entry name" value="GNAT_dom"/>
</dbReference>
<accession>A0A2H4SKU6</accession>
<evidence type="ECO:0000313" key="4">
    <source>
        <dbReference type="EMBL" id="ATY63725.1"/>
    </source>
</evidence>
<evidence type="ECO:0000256" key="2">
    <source>
        <dbReference type="ARBA" id="ARBA00023315"/>
    </source>
</evidence>
<evidence type="ECO:0000256" key="1">
    <source>
        <dbReference type="ARBA" id="ARBA00022679"/>
    </source>
</evidence>
<dbReference type="VEuPathDB" id="FungiDB:A9K55_008306"/>
<dbReference type="GO" id="GO:0016747">
    <property type="term" value="F:acyltransferase activity, transferring groups other than amino-acyl groups"/>
    <property type="evidence" value="ECO:0007669"/>
    <property type="project" value="InterPro"/>
</dbReference>
<evidence type="ECO:0000259" key="3">
    <source>
        <dbReference type="PROSITE" id="PS51186"/>
    </source>
</evidence>